<evidence type="ECO:0000256" key="5">
    <source>
        <dbReference type="ARBA" id="ARBA00022617"/>
    </source>
</evidence>
<evidence type="ECO:0000256" key="12">
    <source>
        <dbReference type="PIRSR" id="PIRSR000178-1"/>
    </source>
</evidence>
<feature type="transmembrane region" description="Helical" evidence="13">
    <location>
        <begin position="73"/>
        <end position="94"/>
    </location>
</feature>
<keyword evidence="7 12" id="KW-0479">Metal-binding</keyword>
<keyword evidence="6 13" id="KW-0812">Transmembrane</keyword>
<dbReference type="PANTHER" id="PTHR10978:SF5">
    <property type="entry name" value="SUCCINATE DEHYDROGENASE CYTOCHROME B560 SUBUNIT, MITOCHONDRIAL"/>
    <property type="match status" value="1"/>
</dbReference>
<comment type="similarity">
    <text evidence="3">Belongs to the cytochrome b560 family.</text>
</comment>
<evidence type="ECO:0000313" key="14">
    <source>
        <dbReference type="EMBL" id="KDA03429.1"/>
    </source>
</evidence>
<evidence type="ECO:0000256" key="1">
    <source>
        <dbReference type="ARBA" id="ARBA00004050"/>
    </source>
</evidence>
<dbReference type="PIRSF" id="PIRSF000178">
    <property type="entry name" value="SDH_cyt_b560"/>
    <property type="match status" value="1"/>
</dbReference>
<sequence>MSGTKQADSRPLSPHLGIWRYHATMFASITHRFTGMAMYFGTFLIAAWLVALASGPDAFAVFEPIISSIPGQVILFLWTVAVLFHLANGIRYLFWDGPHIGFDPKTASAVSVFNYVFAVLASVAIWAVVLLA</sequence>
<proteinExistence type="inferred from homology"/>
<accession>A0A059G9Q4</accession>
<evidence type="ECO:0000313" key="15">
    <source>
        <dbReference type="Proteomes" id="UP000024942"/>
    </source>
</evidence>
<dbReference type="GO" id="GO:0046872">
    <property type="term" value="F:metal ion binding"/>
    <property type="evidence" value="ECO:0007669"/>
    <property type="project" value="UniProtKB-KW"/>
</dbReference>
<dbReference type="InterPro" id="IPR000701">
    <property type="entry name" value="SuccDH_FuR_B_TM-su"/>
</dbReference>
<keyword evidence="9 12" id="KW-0408">Iron</keyword>
<evidence type="ECO:0000256" key="2">
    <source>
        <dbReference type="ARBA" id="ARBA00004370"/>
    </source>
</evidence>
<dbReference type="SUPFAM" id="SSF81343">
    <property type="entry name" value="Fumarate reductase respiratory complex transmembrane subunits"/>
    <property type="match status" value="1"/>
</dbReference>
<dbReference type="AlphaFoldDB" id="A0A059G9Q4"/>
<keyword evidence="8 13" id="KW-1133">Transmembrane helix</keyword>
<gene>
    <name evidence="14" type="ORF">HOC_06088</name>
</gene>
<dbReference type="NCBIfam" id="TIGR02970">
    <property type="entry name" value="succ_dehyd_cytB"/>
    <property type="match status" value="1"/>
</dbReference>
<dbReference type="eggNOG" id="COG2009">
    <property type="taxonomic scope" value="Bacteria"/>
</dbReference>
<organism evidence="14 15">
    <name type="scientific">Hyphomonas oceanitis SCH89</name>
    <dbReference type="NCBI Taxonomy" id="1280953"/>
    <lineage>
        <taxon>Bacteria</taxon>
        <taxon>Pseudomonadati</taxon>
        <taxon>Pseudomonadota</taxon>
        <taxon>Alphaproteobacteria</taxon>
        <taxon>Hyphomonadales</taxon>
        <taxon>Hyphomonadaceae</taxon>
        <taxon>Hyphomonas</taxon>
    </lineage>
</organism>
<dbReference type="GO" id="GO:0016020">
    <property type="term" value="C:membrane"/>
    <property type="evidence" value="ECO:0007669"/>
    <property type="project" value="UniProtKB-SubCell"/>
</dbReference>
<comment type="caution">
    <text evidence="14">The sequence shown here is derived from an EMBL/GenBank/DDBJ whole genome shotgun (WGS) entry which is preliminary data.</text>
</comment>
<dbReference type="OrthoDB" id="9799441at2"/>
<evidence type="ECO:0000256" key="8">
    <source>
        <dbReference type="ARBA" id="ARBA00022989"/>
    </source>
</evidence>
<dbReference type="GO" id="GO:0009055">
    <property type="term" value="F:electron transfer activity"/>
    <property type="evidence" value="ECO:0007669"/>
    <property type="project" value="InterPro"/>
</dbReference>
<evidence type="ECO:0000256" key="3">
    <source>
        <dbReference type="ARBA" id="ARBA00007244"/>
    </source>
</evidence>
<dbReference type="CDD" id="cd03499">
    <property type="entry name" value="SQR_TypeC_SdhC"/>
    <property type="match status" value="1"/>
</dbReference>
<comment type="subcellular location">
    <subcellularLocation>
        <location evidence="2">Membrane</location>
    </subcellularLocation>
</comment>
<dbReference type="RefSeq" id="WP_034736495.1">
    <property type="nucleotide sequence ID" value="NZ_ARYL01000006.1"/>
</dbReference>
<comment type="cofactor">
    <cofactor evidence="12">
        <name>heme</name>
        <dbReference type="ChEBI" id="CHEBI:30413"/>
    </cofactor>
    <text evidence="12">The heme is bound between the two transmembrane subunits.</text>
</comment>
<evidence type="ECO:0000256" key="6">
    <source>
        <dbReference type="ARBA" id="ARBA00022692"/>
    </source>
</evidence>
<dbReference type="STRING" id="1280953.HOC_06088"/>
<reference evidence="14 15" key="1">
    <citation type="journal article" date="2014" name="Antonie Van Leeuwenhoek">
        <title>Hyphomonas beringensis sp. nov. and Hyphomonas chukchiensis sp. nov., isolated from surface seawater of the Bering Sea and Chukchi Sea.</title>
        <authorList>
            <person name="Li C."/>
            <person name="Lai Q."/>
            <person name="Li G."/>
            <person name="Dong C."/>
            <person name="Wang J."/>
            <person name="Liao Y."/>
            <person name="Shao Z."/>
        </authorList>
    </citation>
    <scope>NUCLEOTIDE SEQUENCE [LARGE SCALE GENOMIC DNA]</scope>
    <source>
        <strain evidence="14 15">SCH89</strain>
    </source>
</reference>
<feature type="transmembrane region" description="Helical" evidence="13">
    <location>
        <begin position="33"/>
        <end position="53"/>
    </location>
</feature>
<feature type="transmembrane region" description="Helical" evidence="13">
    <location>
        <begin position="106"/>
        <end position="129"/>
    </location>
</feature>
<dbReference type="InterPro" id="IPR034804">
    <property type="entry name" value="SQR/QFR_C/D"/>
</dbReference>
<evidence type="ECO:0000256" key="4">
    <source>
        <dbReference type="ARBA" id="ARBA00020076"/>
    </source>
</evidence>
<keyword evidence="10 13" id="KW-0472">Membrane</keyword>
<dbReference type="PANTHER" id="PTHR10978">
    <property type="entry name" value="SUCCINATE DEHYDROGENASE CYTOCHROME B560 SUBUNIT"/>
    <property type="match status" value="1"/>
</dbReference>
<evidence type="ECO:0000256" key="9">
    <source>
        <dbReference type="ARBA" id="ARBA00023004"/>
    </source>
</evidence>
<evidence type="ECO:0000256" key="10">
    <source>
        <dbReference type="ARBA" id="ARBA00023136"/>
    </source>
</evidence>
<name>A0A059G9Q4_9PROT</name>
<keyword evidence="5 12" id="KW-0349">Heme</keyword>
<evidence type="ECO:0000256" key="11">
    <source>
        <dbReference type="ARBA" id="ARBA00025912"/>
    </source>
</evidence>
<dbReference type="InterPro" id="IPR014314">
    <property type="entry name" value="Succ_DH_cytb556"/>
</dbReference>
<comment type="function">
    <text evidence="1">Membrane-anchoring subunit of succinate dehydrogenase (SDH).</text>
</comment>
<dbReference type="Proteomes" id="UP000024942">
    <property type="component" value="Unassembled WGS sequence"/>
</dbReference>
<dbReference type="PATRIC" id="fig|1280953.3.peg.1227"/>
<dbReference type="GO" id="GO:0006099">
    <property type="term" value="P:tricarboxylic acid cycle"/>
    <property type="evidence" value="ECO:0007669"/>
    <property type="project" value="InterPro"/>
</dbReference>
<comment type="subunit">
    <text evidence="11">Part of an enzyme complex containing four subunits: a flavoprotein, an iron-sulfur protein, plus two membrane-anchoring proteins, SdhC and SdhD. The complex can form homotrimers.</text>
</comment>
<keyword evidence="15" id="KW-1185">Reference proteome</keyword>
<evidence type="ECO:0000256" key="13">
    <source>
        <dbReference type="SAM" id="Phobius"/>
    </source>
</evidence>
<protein>
    <recommendedName>
        <fullName evidence="4">Succinate dehydrogenase cytochrome b556 subunit</fullName>
    </recommendedName>
</protein>
<dbReference type="EMBL" id="ARYL01000006">
    <property type="protein sequence ID" value="KDA03429.1"/>
    <property type="molecule type" value="Genomic_DNA"/>
</dbReference>
<dbReference type="Pfam" id="PF01127">
    <property type="entry name" value="Sdh_cyt"/>
    <property type="match status" value="1"/>
</dbReference>
<evidence type="ECO:0000256" key="7">
    <source>
        <dbReference type="ARBA" id="ARBA00022723"/>
    </source>
</evidence>
<feature type="binding site" description="axial binding residue" evidence="12">
    <location>
        <position position="85"/>
    </location>
    <ligand>
        <name>heme</name>
        <dbReference type="ChEBI" id="CHEBI:30413"/>
        <note>ligand shared with second transmembrane subunit</note>
    </ligand>
    <ligandPart>
        <name>Fe</name>
        <dbReference type="ChEBI" id="CHEBI:18248"/>
    </ligandPart>
</feature>
<dbReference type="Gene3D" id="1.20.1300.10">
    <property type="entry name" value="Fumarate reductase/succinate dehydrogenase, transmembrane subunit"/>
    <property type="match status" value="1"/>
</dbReference>